<dbReference type="Proteomes" id="UP000334990">
    <property type="component" value="Unassembled WGS sequence"/>
</dbReference>
<proteinExistence type="predicted"/>
<sequence>MQTVQTVKFSLWTSTDEISALIDRFKAERKLTPAAAVKLQVRSARVMVSEDKGRERDKKKIVKKLERFVEAVNDPKIVSDAQIKATLLRDANALIVENGGTPEN</sequence>
<protein>
    <recommendedName>
        <fullName evidence="1">FIMAH domain-containing protein</fullName>
    </recommendedName>
</protein>
<reference evidence="2 3" key="1">
    <citation type="submission" date="2019-10" db="EMBL/GenBank/DDBJ databases">
        <title>Whole genome shotgun sequence of Acrocarpospora corrugata NBRC 13972.</title>
        <authorList>
            <person name="Ichikawa N."/>
            <person name="Kimura A."/>
            <person name="Kitahashi Y."/>
            <person name="Komaki H."/>
            <person name="Oguchi A."/>
        </authorList>
    </citation>
    <scope>NUCLEOTIDE SEQUENCE [LARGE SCALE GENOMIC DNA]</scope>
    <source>
        <strain evidence="2 3">NBRC 13972</strain>
    </source>
</reference>
<dbReference type="AlphaFoldDB" id="A0A5M3W1Z1"/>
<dbReference type="InterPro" id="IPR054470">
    <property type="entry name" value="FIMAH_dom"/>
</dbReference>
<gene>
    <name evidence="2" type="ORF">Acor_33870</name>
</gene>
<dbReference type="Pfam" id="PF22888">
    <property type="entry name" value="FIMAH"/>
    <property type="match status" value="1"/>
</dbReference>
<name>A0A5M3W1Z1_9ACTN</name>
<dbReference type="EMBL" id="BLAD01000049">
    <property type="protein sequence ID" value="GES01323.1"/>
    <property type="molecule type" value="Genomic_DNA"/>
</dbReference>
<evidence type="ECO:0000313" key="3">
    <source>
        <dbReference type="Proteomes" id="UP000334990"/>
    </source>
</evidence>
<comment type="caution">
    <text evidence="2">The sequence shown here is derived from an EMBL/GenBank/DDBJ whole genome shotgun (WGS) entry which is preliminary data.</text>
</comment>
<keyword evidence="3" id="KW-1185">Reference proteome</keyword>
<organism evidence="2 3">
    <name type="scientific">Acrocarpospora corrugata</name>
    <dbReference type="NCBI Taxonomy" id="35763"/>
    <lineage>
        <taxon>Bacteria</taxon>
        <taxon>Bacillati</taxon>
        <taxon>Actinomycetota</taxon>
        <taxon>Actinomycetes</taxon>
        <taxon>Streptosporangiales</taxon>
        <taxon>Streptosporangiaceae</taxon>
        <taxon>Acrocarpospora</taxon>
    </lineage>
</organism>
<evidence type="ECO:0000313" key="2">
    <source>
        <dbReference type="EMBL" id="GES01323.1"/>
    </source>
</evidence>
<accession>A0A5M3W1Z1</accession>
<feature type="domain" description="FIMAH" evidence="1">
    <location>
        <begin position="16"/>
        <end position="95"/>
    </location>
</feature>
<evidence type="ECO:0000259" key="1">
    <source>
        <dbReference type="Pfam" id="PF22888"/>
    </source>
</evidence>